<dbReference type="GO" id="GO:0004222">
    <property type="term" value="F:metalloendopeptidase activity"/>
    <property type="evidence" value="ECO:0007669"/>
    <property type="project" value="InterPro"/>
</dbReference>
<dbReference type="GO" id="GO:0008270">
    <property type="term" value="F:zinc ion binding"/>
    <property type="evidence" value="ECO:0007669"/>
    <property type="project" value="InterPro"/>
</dbReference>
<keyword evidence="10" id="KW-1185">Reference proteome</keyword>
<dbReference type="SUPFAM" id="SSF55486">
    <property type="entry name" value="Metalloproteases ('zincins'), catalytic domain"/>
    <property type="match status" value="1"/>
</dbReference>
<feature type="compositionally biased region" description="Basic and acidic residues" evidence="5">
    <location>
        <begin position="246"/>
        <end position="260"/>
    </location>
</feature>
<dbReference type="InterPro" id="IPR001818">
    <property type="entry name" value="Pept_M10_metallopeptidase"/>
</dbReference>
<feature type="chain" id="PRO_5021760578" evidence="6">
    <location>
        <begin position="26"/>
        <end position="276"/>
    </location>
</feature>
<dbReference type="EMBL" id="VOBQ01000004">
    <property type="protein sequence ID" value="TWO72247.1"/>
    <property type="molecule type" value="Genomic_DNA"/>
</dbReference>
<keyword evidence="3" id="KW-0378">Hydrolase</keyword>
<dbReference type="Pfam" id="PF00413">
    <property type="entry name" value="Peptidase_M10"/>
    <property type="match status" value="1"/>
</dbReference>
<gene>
    <name evidence="9" type="ORF">FN976_05955</name>
</gene>
<evidence type="ECO:0000259" key="7">
    <source>
        <dbReference type="Pfam" id="PF00413"/>
    </source>
</evidence>
<dbReference type="InterPro" id="IPR024079">
    <property type="entry name" value="MetalloPept_cat_dom_sf"/>
</dbReference>
<dbReference type="InterPro" id="IPR025392">
    <property type="entry name" value="DUF4124"/>
</dbReference>
<feature type="domain" description="Peptidase M10 metallopeptidase" evidence="7">
    <location>
        <begin position="168"/>
        <end position="217"/>
    </location>
</feature>
<accession>A0A562ZV36</accession>
<protein>
    <submittedName>
        <fullName evidence="9">DUF4124 domain-containing protein</fullName>
    </submittedName>
</protein>
<evidence type="ECO:0000256" key="2">
    <source>
        <dbReference type="ARBA" id="ARBA00022723"/>
    </source>
</evidence>
<dbReference type="GO" id="GO:0006508">
    <property type="term" value="P:proteolysis"/>
    <property type="evidence" value="ECO:0007669"/>
    <property type="project" value="UniProtKB-KW"/>
</dbReference>
<dbReference type="GO" id="GO:0031012">
    <property type="term" value="C:extracellular matrix"/>
    <property type="evidence" value="ECO:0007669"/>
    <property type="project" value="InterPro"/>
</dbReference>
<name>A0A562ZV36_9BURK</name>
<evidence type="ECO:0000259" key="8">
    <source>
        <dbReference type="Pfam" id="PF13511"/>
    </source>
</evidence>
<reference evidence="9 10" key="1">
    <citation type="submission" date="2019-07" db="EMBL/GenBank/DDBJ databases">
        <title>Caenimonas sedimenti sp. nov., isolated from activated sludge.</title>
        <authorList>
            <person name="Xu J."/>
        </authorList>
    </citation>
    <scope>NUCLEOTIDE SEQUENCE [LARGE SCALE GENOMIC DNA]</scope>
    <source>
        <strain evidence="9 10">HX-9-20</strain>
    </source>
</reference>
<evidence type="ECO:0000256" key="3">
    <source>
        <dbReference type="ARBA" id="ARBA00022801"/>
    </source>
</evidence>
<evidence type="ECO:0000256" key="5">
    <source>
        <dbReference type="SAM" id="MobiDB-lite"/>
    </source>
</evidence>
<dbReference type="Pfam" id="PF13511">
    <property type="entry name" value="DUF4124"/>
    <property type="match status" value="1"/>
</dbReference>
<evidence type="ECO:0000313" key="9">
    <source>
        <dbReference type="EMBL" id="TWO72247.1"/>
    </source>
</evidence>
<keyword evidence="2" id="KW-0479">Metal-binding</keyword>
<evidence type="ECO:0000256" key="4">
    <source>
        <dbReference type="ARBA" id="ARBA00022833"/>
    </source>
</evidence>
<sequence>MSSASTIAGLLLAMAASLAAGPALAQREVFRCVDAAGKVTYQIQVCGEGRQDAVKLHVTPGQAAPSGPTTPRKAYKAPTEAVLVFTYDPREEPVGFTTERMEAAIRSAMGAWMAGCQVRLTYAGRAPAKLPGTAERVPIRWEPKYLRSNVAGTGGLAHGIALNVWFREEDMLRVLTHEIGHVLGLPHNHDNPESIMSYLQHEKARQAGRVSEADFLACNQAMRARFGNEEPEAPQAAAPSQPGSRMSDREAVEKMRERYRAANAPADNSRWRPASP</sequence>
<feature type="signal peptide" evidence="6">
    <location>
        <begin position="1"/>
        <end position="25"/>
    </location>
</feature>
<evidence type="ECO:0000313" key="10">
    <source>
        <dbReference type="Proteomes" id="UP000318199"/>
    </source>
</evidence>
<comment type="caution">
    <text evidence="9">The sequence shown here is derived from an EMBL/GenBank/DDBJ whole genome shotgun (WGS) entry which is preliminary data.</text>
</comment>
<feature type="compositionally biased region" description="Low complexity" evidence="5">
    <location>
        <begin position="233"/>
        <end position="242"/>
    </location>
</feature>
<keyword evidence="1" id="KW-0645">Protease</keyword>
<dbReference type="Gene3D" id="3.40.390.10">
    <property type="entry name" value="Collagenase (Catalytic Domain)"/>
    <property type="match status" value="1"/>
</dbReference>
<evidence type="ECO:0000256" key="6">
    <source>
        <dbReference type="SAM" id="SignalP"/>
    </source>
</evidence>
<keyword evidence="6" id="KW-0732">Signal</keyword>
<keyword evidence="4" id="KW-0862">Zinc</keyword>
<dbReference type="Proteomes" id="UP000318199">
    <property type="component" value="Unassembled WGS sequence"/>
</dbReference>
<proteinExistence type="predicted"/>
<dbReference type="AlphaFoldDB" id="A0A562ZV36"/>
<feature type="region of interest" description="Disordered" evidence="5">
    <location>
        <begin position="227"/>
        <end position="276"/>
    </location>
</feature>
<dbReference type="OrthoDB" id="8903812at2"/>
<evidence type="ECO:0000256" key="1">
    <source>
        <dbReference type="ARBA" id="ARBA00022670"/>
    </source>
</evidence>
<organism evidence="9 10">
    <name type="scientific">Caenimonas sedimenti</name>
    <dbReference type="NCBI Taxonomy" id="2596921"/>
    <lineage>
        <taxon>Bacteria</taxon>
        <taxon>Pseudomonadati</taxon>
        <taxon>Pseudomonadota</taxon>
        <taxon>Betaproteobacteria</taxon>
        <taxon>Burkholderiales</taxon>
        <taxon>Comamonadaceae</taxon>
        <taxon>Caenimonas</taxon>
    </lineage>
</organism>
<feature type="domain" description="DUF4124" evidence="8">
    <location>
        <begin position="17"/>
        <end position="70"/>
    </location>
</feature>
<dbReference type="RefSeq" id="WP_145891979.1">
    <property type="nucleotide sequence ID" value="NZ_VOBQ01000004.1"/>
</dbReference>